<dbReference type="InterPro" id="IPR020622">
    <property type="entry name" value="Ala_racemase_pyridoxalP-BS"/>
</dbReference>
<dbReference type="PATRIC" id="fig|1609969.3.peg.2706"/>
<dbReference type="PROSITE" id="PS00395">
    <property type="entry name" value="ALANINE_RACEMASE"/>
    <property type="match status" value="1"/>
</dbReference>
<dbReference type="GO" id="GO:0005829">
    <property type="term" value="C:cytosol"/>
    <property type="evidence" value="ECO:0007669"/>
    <property type="project" value="TreeGrafter"/>
</dbReference>
<evidence type="ECO:0000256" key="1">
    <source>
        <dbReference type="ARBA" id="ARBA00000316"/>
    </source>
</evidence>
<dbReference type="NCBIfam" id="TIGR00492">
    <property type="entry name" value="alr"/>
    <property type="match status" value="1"/>
</dbReference>
<dbReference type="PRINTS" id="PR00992">
    <property type="entry name" value="ALARACEMASE"/>
</dbReference>
<dbReference type="EC" id="5.1.1.-" evidence="7"/>
<dbReference type="Proteomes" id="UP000033428">
    <property type="component" value="Unassembled WGS sequence"/>
</dbReference>
<evidence type="ECO:0000256" key="3">
    <source>
        <dbReference type="ARBA" id="ARBA00022898"/>
    </source>
</evidence>
<evidence type="ECO:0000313" key="8">
    <source>
        <dbReference type="Proteomes" id="UP000033428"/>
    </source>
</evidence>
<evidence type="ECO:0000259" key="6">
    <source>
        <dbReference type="Pfam" id="PF01168"/>
    </source>
</evidence>
<dbReference type="Pfam" id="PF01168">
    <property type="entry name" value="Ala_racemase_N"/>
    <property type="match status" value="1"/>
</dbReference>
<comment type="catalytic activity">
    <reaction evidence="1">
        <text>L-alanine = D-alanine</text>
        <dbReference type="Rhea" id="RHEA:20249"/>
        <dbReference type="ChEBI" id="CHEBI:57416"/>
        <dbReference type="ChEBI" id="CHEBI:57972"/>
        <dbReference type="EC" id="5.1.1.1"/>
    </reaction>
</comment>
<feature type="modified residue" description="N6-(pyridoxal phosphate)lysine" evidence="5">
    <location>
        <position position="39"/>
    </location>
</feature>
<dbReference type="InterPro" id="IPR000821">
    <property type="entry name" value="Ala_racemase"/>
</dbReference>
<comment type="cofactor">
    <cofactor evidence="2 5">
        <name>pyridoxal 5'-phosphate</name>
        <dbReference type="ChEBI" id="CHEBI:597326"/>
    </cofactor>
</comment>
<dbReference type="PANTHER" id="PTHR30511">
    <property type="entry name" value="ALANINE RACEMASE"/>
    <property type="match status" value="1"/>
</dbReference>
<keyword evidence="4 7" id="KW-0413">Isomerase</keyword>
<dbReference type="GO" id="GO:0006522">
    <property type="term" value="P:alanine metabolic process"/>
    <property type="evidence" value="ECO:0007669"/>
    <property type="project" value="InterPro"/>
</dbReference>
<comment type="caution">
    <text evidence="7">The sequence shown here is derived from an EMBL/GenBank/DDBJ whole genome shotgun (WGS) entry which is preliminary data.</text>
</comment>
<accession>A0A0F0CNM5</accession>
<evidence type="ECO:0000313" key="7">
    <source>
        <dbReference type="EMBL" id="KJJ83614.1"/>
    </source>
</evidence>
<feature type="domain" description="Alanine racemase N-terminal" evidence="6">
    <location>
        <begin position="12"/>
        <end position="231"/>
    </location>
</feature>
<evidence type="ECO:0000256" key="2">
    <source>
        <dbReference type="ARBA" id="ARBA00001933"/>
    </source>
</evidence>
<dbReference type="SUPFAM" id="SSF51419">
    <property type="entry name" value="PLP-binding barrel"/>
    <property type="match status" value="1"/>
</dbReference>
<dbReference type="GO" id="GO:0008784">
    <property type="term" value="F:alanine racemase activity"/>
    <property type="evidence" value="ECO:0007669"/>
    <property type="project" value="UniProtKB-EC"/>
</dbReference>
<keyword evidence="8" id="KW-1185">Reference proteome</keyword>
<organism evidence="7 8">
    <name type="scientific">Candidatus Omnitrophus magneticus</name>
    <dbReference type="NCBI Taxonomy" id="1609969"/>
    <lineage>
        <taxon>Bacteria</taxon>
        <taxon>Pseudomonadati</taxon>
        <taxon>Candidatus Omnitrophota</taxon>
        <taxon>Candidatus Omnitrophus</taxon>
    </lineage>
</organism>
<dbReference type="GO" id="GO:0030170">
    <property type="term" value="F:pyridoxal phosphate binding"/>
    <property type="evidence" value="ECO:0007669"/>
    <property type="project" value="TreeGrafter"/>
</dbReference>
<dbReference type="AlphaFoldDB" id="A0A0F0CNM5"/>
<protein>
    <submittedName>
        <fullName evidence="7">Alanine racemase</fullName>
        <ecNumber evidence="7">5.1.1.-</ecNumber>
    </submittedName>
</protein>
<dbReference type="FunFam" id="3.20.20.10:FF:000002">
    <property type="entry name" value="Alanine racemase"/>
    <property type="match status" value="1"/>
</dbReference>
<gene>
    <name evidence="7" type="ORF">OMAG_002523</name>
</gene>
<keyword evidence="3 5" id="KW-0663">Pyridoxal phosphate</keyword>
<dbReference type="Gene3D" id="3.20.20.10">
    <property type="entry name" value="Alanine racemase"/>
    <property type="match status" value="1"/>
</dbReference>
<sequence>MTKKYRPTWAEIDLDAIKYNVEQIKTCIKKDVEIMPVVKANAYGHGICEIARLLVSIGINYLGVATVDEALRLRRSGIPCGILILGATLEDEALIAASNDITVTLCNDNILKILVEWSKKTGQIPKVHVKIDTGMGRIGVWHEEAFSFIKRVVDTGCIDLEGVYTHFSAAGRDELYTSLQIEYFDGVLEEMDNAGIKVKYRHASNSLAVVDWKKAHLNLIRPGILIYGIYPKETFRRSKITTCHDS</sequence>
<proteinExistence type="predicted"/>
<name>A0A0F0CNM5_9BACT</name>
<dbReference type="PANTHER" id="PTHR30511:SF0">
    <property type="entry name" value="ALANINE RACEMASE, CATABOLIC-RELATED"/>
    <property type="match status" value="1"/>
</dbReference>
<reference evidence="7 8" key="1">
    <citation type="submission" date="2015-02" db="EMBL/GenBank/DDBJ databases">
        <title>Single-cell genomics of uncultivated deep-branching MTB reveals a conserved set of magnetosome genes.</title>
        <authorList>
            <person name="Kolinko S."/>
            <person name="Richter M."/>
            <person name="Glockner F.O."/>
            <person name="Brachmann A."/>
            <person name="Schuler D."/>
        </authorList>
    </citation>
    <scope>NUCLEOTIDE SEQUENCE [LARGE SCALE GENOMIC DNA]</scope>
    <source>
        <strain evidence="7">SKK-01</strain>
    </source>
</reference>
<dbReference type="EMBL" id="JYNY01000524">
    <property type="protein sequence ID" value="KJJ83614.1"/>
    <property type="molecule type" value="Genomic_DNA"/>
</dbReference>
<dbReference type="CDD" id="cd00430">
    <property type="entry name" value="PLPDE_III_AR"/>
    <property type="match status" value="1"/>
</dbReference>
<evidence type="ECO:0000256" key="5">
    <source>
        <dbReference type="PIRSR" id="PIRSR600821-50"/>
    </source>
</evidence>
<dbReference type="InterPro" id="IPR001608">
    <property type="entry name" value="Ala_racemase_N"/>
</dbReference>
<evidence type="ECO:0000256" key="4">
    <source>
        <dbReference type="ARBA" id="ARBA00023235"/>
    </source>
</evidence>
<dbReference type="InterPro" id="IPR029066">
    <property type="entry name" value="PLP-binding_barrel"/>
</dbReference>